<dbReference type="Proteomes" id="UP001432222">
    <property type="component" value="Chromosome"/>
</dbReference>
<organism evidence="2 3">
    <name type="scientific">Kitasatospora purpeofusca</name>
    <dbReference type="NCBI Taxonomy" id="67352"/>
    <lineage>
        <taxon>Bacteria</taxon>
        <taxon>Bacillati</taxon>
        <taxon>Actinomycetota</taxon>
        <taxon>Actinomycetes</taxon>
        <taxon>Kitasatosporales</taxon>
        <taxon>Streptomycetaceae</taxon>
        <taxon>Kitasatospora</taxon>
    </lineage>
</organism>
<sequence length="314" mass="32237">MKDYDLEQELAAAMLDRSRQEPPRSYDVDGLIGSVRQRRRRLQAGAAAAVAIVALGAGFLSRADHDRVSLPVQAPTAPSAVLPPSPPPVEPPSPSPTASASASAPASASKPASPADPARTTNTLFLAALRYQNPATRSEVDPVEVAALFADESTYQRIWGADSRGVTCGASVDGVLAAGEVLLYQGVERLDRAPSPTFDGATGKVTDLTCETVAGGSKGGDPTVSGFYGGLVAATKSGDSTAVARLGKLFVTAQLRSEQGPTAGTCSFTTPPFWLADNPSSGTLTHGWTVNLGGRQGFPIEIDETAKIAGSCGG</sequence>
<proteinExistence type="predicted"/>
<reference evidence="2" key="1">
    <citation type="submission" date="2022-10" db="EMBL/GenBank/DDBJ databases">
        <title>The complete genomes of actinobacterial strains from the NBC collection.</title>
        <authorList>
            <person name="Joergensen T.S."/>
            <person name="Alvarez Arevalo M."/>
            <person name="Sterndorff E.B."/>
            <person name="Faurdal D."/>
            <person name="Vuksanovic O."/>
            <person name="Mourched A.-S."/>
            <person name="Charusanti P."/>
            <person name="Shaw S."/>
            <person name="Blin K."/>
            <person name="Weber T."/>
        </authorList>
    </citation>
    <scope>NUCLEOTIDE SEQUENCE</scope>
    <source>
        <strain evidence="2">NBC_00222</strain>
    </source>
</reference>
<evidence type="ECO:0000256" key="1">
    <source>
        <dbReference type="SAM" id="MobiDB-lite"/>
    </source>
</evidence>
<dbReference type="EMBL" id="CP108110">
    <property type="protein sequence ID" value="WUQ83563.1"/>
    <property type="molecule type" value="Genomic_DNA"/>
</dbReference>
<gene>
    <name evidence="2" type="ORF">OHA16_11675</name>
</gene>
<dbReference type="RefSeq" id="WP_328954581.1">
    <property type="nucleotide sequence ID" value="NZ_CP108110.1"/>
</dbReference>
<name>A0ABZ1TX72_9ACTN</name>
<feature type="region of interest" description="Disordered" evidence="1">
    <location>
        <begin position="75"/>
        <end position="118"/>
    </location>
</feature>
<protein>
    <submittedName>
        <fullName evidence="2">Uncharacterized protein</fullName>
    </submittedName>
</protein>
<accession>A0ABZ1TX72</accession>
<keyword evidence="3" id="KW-1185">Reference proteome</keyword>
<feature type="compositionally biased region" description="Low complexity" evidence="1">
    <location>
        <begin position="96"/>
        <end position="118"/>
    </location>
</feature>
<evidence type="ECO:0000313" key="2">
    <source>
        <dbReference type="EMBL" id="WUQ83563.1"/>
    </source>
</evidence>
<evidence type="ECO:0000313" key="3">
    <source>
        <dbReference type="Proteomes" id="UP001432222"/>
    </source>
</evidence>
<feature type="compositionally biased region" description="Pro residues" evidence="1">
    <location>
        <begin position="81"/>
        <end position="95"/>
    </location>
</feature>